<protein>
    <submittedName>
        <fullName evidence="1">Uncharacterized protein</fullName>
    </submittedName>
</protein>
<gene>
    <name evidence="1" type="ORF">KSP40_PGU006548</name>
</gene>
<proteinExistence type="predicted"/>
<evidence type="ECO:0000313" key="2">
    <source>
        <dbReference type="Proteomes" id="UP001412067"/>
    </source>
</evidence>
<reference evidence="1 2" key="1">
    <citation type="journal article" date="2022" name="Nat. Plants">
        <title>Genomes of leafy and leafless Platanthera orchids illuminate the evolution of mycoheterotrophy.</title>
        <authorList>
            <person name="Li M.H."/>
            <person name="Liu K.W."/>
            <person name="Li Z."/>
            <person name="Lu H.C."/>
            <person name="Ye Q.L."/>
            <person name="Zhang D."/>
            <person name="Wang J.Y."/>
            <person name="Li Y.F."/>
            <person name="Zhong Z.M."/>
            <person name="Liu X."/>
            <person name="Yu X."/>
            <person name="Liu D.K."/>
            <person name="Tu X.D."/>
            <person name="Liu B."/>
            <person name="Hao Y."/>
            <person name="Liao X.Y."/>
            <person name="Jiang Y.T."/>
            <person name="Sun W.H."/>
            <person name="Chen J."/>
            <person name="Chen Y.Q."/>
            <person name="Ai Y."/>
            <person name="Zhai J.W."/>
            <person name="Wu S.S."/>
            <person name="Zhou Z."/>
            <person name="Hsiao Y.Y."/>
            <person name="Wu W.L."/>
            <person name="Chen Y.Y."/>
            <person name="Lin Y.F."/>
            <person name="Hsu J.L."/>
            <person name="Li C.Y."/>
            <person name="Wang Z.W."/>
            <person name="Zhao X."/>
            <person name="Zhong W.Y."/>
            <person name="Ma X.K."/>
            <person name="Ma L."/>
            <person name="Huang J."/>
            <person name="Chen G.Z."/>
            <person name="Huang M.Z."/>
            <person name="Huang L."/>
            <person name="Peng D.H."/>
            <person name="Luo Y.B."/>
            <person name="Zou S.Q."/>
            <person name="Chen S.P."/>
            <person name="Lan S."/>
            <person name="Tsai W.C."/>
            <person name="Van de Peer Y."/>
            <person name="Liu Z.J."/>
        </authorList>
    </citation>
    <scope>NUCLEOTIDE SEQUENCE [LARGE SCALE GENOMIC DNA]</scope>
    <source>
        <strain evidence="1">Lor288</strain>
    </source>
</reference>
<dbReference type="Proteomes" id="UP001412067">
    <property type="component" value="Unassembled WGS sequence"/>
</dbReference>
<evidence type="ECO:0000313" key="1">
    <source>
        <dbReference type="EMBL" id="KAK8964874.1"/>
    </source>
</evidence>
<dbReference type="EMBL" id="JBBWWR010000006">
    <property type="protein sequence ID" value="KAK8964874.1"/>
    <property type="molecule type" value="Genomic_DNA"/>
</dbReference>
<sequence>MDETQSNRNNPIYSFIETYLRFEIEICLNSDIYSGIENYITNFICAESISSIEDENLSIKTSSSSFNRRVISNNFDINTKLWVQCENCYETNYKNFLGQK</sequence>
<comment type="caution">
    <text evidence="1">The sequence shown here is derived from an EMBL/GenBank/DDBJ whole genome shotgun (WGS) entry which is preliminary data.</text>
</comment>
<name>A0ABR2ML24_9ASPA</name>
<keyword evidence="2" id="KW-1185">Reference proteome</keyword>
<accession>A0ABR2ML24</accession>
<organism evidence="1 2">
    <name type="scientific">Platanthera guangdongensis</name>
    <dbReference type="NCBI Taxonomy" id="2320717"/>
    <lineage>
        <taxon>Eukaryota</taxon>
        <taxon>Viridiplantae</taxon>
        <taxon>Streptophyta</taxon>
        <taxon>Embryophyta</taxon>
        <taxon>Tracheophyta</taxon>
        <taxon>Spermatophyta</taxon>
        <taxon>Magnoliopsida</taxon>
        <taxon>Liliopsida</taxon>
        <taxon>Asparagales</taxon>
        <taxon>Orchidaceae</taxon>
        <taxon>Orchidoideae</taxon>
        <taxon>Orchideae</taxon>
        <taxon>Orchidinae</taxon>
        <taxon>Platanthera</taxon>
    </lineage>
</organism>